<dbReference type="GO" id="GO:0001525">
    <property type="term" value="P:angiogenesis"/>
    <property type="evidence" value="ECO:0007669"/>
    <property type="project" value="TreeGrafter"/>
</dbReference>
<dbReference type="InterPro" id="IPR028994">
    <property type="entry name" value="Integrin_alpha_N"/>
</dbReference>
<evidence type="ECO:0000256" key="3">
    <source>
        <dbReference type="ARBA" id="ARBA00023180"/>
    </source>
</evidence>
<dbReference type="Proteomes" id="UP000050525">
    <property type="component" value="Unassembled WGS sequence"/>
</dbReference>
<protein>
    <submittedName>
        <fullName evidence="6">Integrin alpha-5-like</fullName>
    </submittedName>
</protein>
<dbReference type="GO" id="GO:0098609">
    <property type="term" value="P:cell-cell adhesion"/>
    <property type="evidence" value="ECO:0007669"/>
    <property type="project" value="TreeGrafter"/>
</dbReference>
<keyword evidence="5" id="KW-0401">Integrin</keyword>
<accession>A0A151NBI5</accession>
<keyword evidence="5" id="KW-0130">Cell adhesion</keyword>
<feature type="repeat" description="FG-GAP" evidence="4">
    <location>
        <begin position="120"/>
        <end position="167"/>
    </location>
</feature>
<comment type="caution">
    <text evidence="6">The sequence shown here is derived from an EMBL/GenBank/DDBJ whole genome shotgun (WGS) entry which is preliminary data.</text>
</comment>
<reference evidence="6 7" key="1">
    <citation type="journal article" date="2012" name="Genome Biol.">
        <title>Sequencing three crocodilian genomes to illuminate the evolution of archosaurs and amniotes.</title>
        <authorList>
            <person name="St John J.A."/>
            <person name="Braun E.L."/>
            <person name="Isberg S.R."/>
            <person name="Miles L.G."/>
            <person name="Chong A.Y."/>
            <person name="Gongora J."/>
            <person name="Dalzell P."/>
            <person name="Moran C."/>
            <person name="Bed'hom B."/>
            <person name="Abzhanov A."/>
            <person name="Burgess S.C."/>
            <person name="Cooksey A.M."/>
            <person name="Castoe T.A."/>
            <person name="Crawford N.G."/>
            <person name="Densmore L.D."/>
            <person name="Drew J.C."/>
            <person name="Edwards S.V."/>
            <person name="Faircloth B.C."/>
            <person name="Fujita M.K."/>
            <person name="Greenwold M.J."/>
            <person name="Hoffmann F.G."/>
            <person name="Howard J.M."/>
            <person name="Iguchi T."/>
            <person name="Janes D.E."/>
            <person name="Khan S.Y."/>
            <person name="Kohno S."/>
            <person name="de Koning A.J."/>
            <person name="Lance S.L."/>
            <person name="McCarthy F.M."/>
            <person name="McCormack J.E."/>
            <person name="Merchant M.E."/>
            <person name="Peterson D.G."/>
            <person name="Pollock D.D."/>
            <person name="Pourmand N."/>
            <person name="Raney B.J."/>
            <person name="Roessler K.A."/>
            <person name="Sanford J.R."/>
            <person name="Sawyer R.H."/>
            <person name="Schmidt C.J."/>
            <person name="Triplett E.W."/>
            <person name="Tuberville T.D."/>
            <person name="Venegas-Anaya M."/>
            <person name="Howard J.T."/>
            <person name="Jarvis E.D."/>
            <person name="Guillette L.J.Jr."/>
            <person name="Glenn T.C."/>
            <person name="Green R.E."/>
            <person name="Ray D.A."/>
        </authorList>
    </citation>
    <scope>NUCLEOTIDE SEQUENCE [LARGE SCALE GENOMIC DNA]</scope>
    <source>
        <strain evidence="6">KSC_2009_1</strain>
    </source>
</reference>
<dbReference type="SUPFAM" id="SSF69318">
    <property type="entry name" value="Integrin alpha N-terminal domain"/>
    <property type="match status" value="1"/>
</dbReference>
<dbReference type="GO" id="GO:0005178">
    <property type="term" value="F:integrin binding"/>
    <property type="evidence" value="ECO:0007669"/>
    <property type="project" value="TreeGrafter"/>
</dbReference>
<gene>
    <name evidence="6" type="ORF">Y1Q_0018553</name>
</gene>
<name>A0A151NBI5_ALLMI</name>
<dbReference type="InterPro" id="IPR000413">
    <property type="entry name" value="Integrin_alpha"/>
</dbReference>
<keyword evidence="1" id="KW-0732">Signal</keyword>
<evidence type="ECO:0000256" key="4">
    <source>
        <dbReference type="PROSITE-ProRule" id="PRU00803"/>
    </source>
</evidence>
<sequence length="167" mass="17717">MAAYFGYAVAATDVNSDGLDDLLVGAPLFMEKTADGRVQEVGRVYLYLQQAHGMEPRPHAVLTGTQEFGRFGSAIAPLGDLDQDGYNDVGVGAPFGGEAQQGVVFIHNGQPGGLHPEPSQTLKGLWPPGRTPDFFGFSLRGTKDLDSNGYPDLIVGAFGVDTAVVYR</sequence>
<dbReference type="PANTHER" id="PTHR23220">
    <property type="entry name" value="INTEGRIN ALPHA"/>
    <property type="match status" value="1"/>
</dbReference>
<dbReference type="PANTHER" id="PTHR23220:SF3">
    <property type="entry name" value="INTEGRIN ALPHA-5"/>
    <property type="match status" value="1"/>
</dbReference>
<dbReference type="PRINTS" id="PR01185">
    <property type="entry name" value="INTEGRINA"/>
</dbReference>
<evidence type="ECO:0000313" key="6">
    <source>
        <dbReference type="EMBL" id="KYO34150.1"/>
    </source>
</evidence>
<keyword evidence="7" id="KW-1185">Reference proteome</keyword>
<comment type="subcellular location">
    <subcellularLocation>
        <location evidence="5">Membrane</location>
        <topology evidence="5">Single-pass type I membrane protein</topology>
    </subcellularLocation>
</comment>
<dbReference type="InterPro" id="IPR013517">
    <property type="entry name" value="FG-GAP"/>
</dbReference>
<dbReference type="AlphaFoldDB" id="A0A151NBI5"/>
<comment type="similarity">
    <text evidence="5">Belongs to the integrin alpha chain family.</text>
</comment>
<dbReference type="EMBL" id="AKHW03003572">
    <property type="protein sequence ID" value="KYO34150.1"/>
    <property type="molecule type" value="Genomic_DNA"/>
</dbReference>
<keyword evidence="2" id="KW-0677">Repeat</keyword>
<evidence type="ECO:0000256" key="2">
    <source>
        <dbReference type="ARBA" id="ARBA00022737"/>
    </source>
</evidence>
<dbReference type="OrthoDB" id="5317514at2759"/>
<dbReference type="Gene3D" id="2.130.10.130">
    <property type="entry name" value="Integrin alpha, N-terminal"/>
    <property type="match status" value="1"/>
</dbReference>
<keyword evidence="3" id="KW-0325">Glycoprotein</keyword>
<feature type="repeat" description="FG-GAP" evidence="4">
    <location>
        <begin position="57"/>
        <end position="116"/>
    </location>
</feature>
<dbReference type="PROSITE" id="PS51470">
    <property type="entry name" value="FG_GAP"/>
    <property type="match status" value="3"/>
</dbReference>
<proteinExistence type="inferred from homology"/>
<dbReference type="Pfam" id="PF01839">
    <property type="entry name" value="FG-GAP"/>
    <property type="match status" value="2"/>
</dbReference>
<evidence type="ECO:0000256" key="5">
    <source>
        <dbReference type="RuleBase" id="RU003762"/>
    </source>
</evidence>
<dbReference type="STRING" id="8496.A0A151NBI5"/>
<dbReference type="GO" id="GO:0008305">
    <property type="term" value="C:integrin complex"/>
    <property type="evidence" value="ECO:0007669"/>
    <property type="project" value="InterPro"/>
</dbReference>
<dbReference type="GO" id="GO:0033627">
    <property type="term" value="P:cell adhesion mediated by integrin"/>
    <property type="evidence" value="ECO:0007669"/>
    <property type="project" value="TreeGrafter"/>
</dbReference>
<feature type="repeat" description="FG-GAP" evidence="4">
    <location>
        <begin position="1"/>
        <end position="56"/>
    </location>
</feature>
<dbReference type="GO" id="GO:0007229">
    <property type="term" value="P:integrin-mediated signaling pathway"/>
    <property type="evidence" value="ECO:0007669"/>
    <property type="project" value="UniProtKB-KW"/>
</dbReference>
<dbReference type="GO" id="GO:0009897">
    <property type="term" value="C:external side of plasma membrane"/>
    <property type="evidence" value="ECO:0007669"/>
    <property type="project" value="TreeGrafter"/>
</dbReference>
<dbReference type="InterPro" id="IPR013519">
    <property type="entry name" value="Int_alpha_beta-p"/>
</dbReference>
<evidence type="ECO:0000313" key="7">
    <source>
        <dbReference type="Proteomes" id="UP000050525"/>
    </source>
</evidence>
<evidence type="ECO:0000256" key="1">
    <source>
        <dbReference type="ARBA" id="ARBA00022729"/>
    </source>
</evidence>
<dbReference type="SMART" id="SM00191">
    <property type="entry name" value="Int_alpha"/>
    <property type="match status" value="3"/>
</dbReference>
<organism evidence="6 7">
    <name type="scientific">Alligator mississippiensis</name>
    <name type="common">American alligator</name>
    <dbReference type="NCBI Taxonomy" id="8496"/>
    <lineage>
        <taxon>Eukaryota</taxon>
        <taxon>Metazoa</taxon>
        <taxon>Chordata</taxon>
        <taxon>Craniata</taxon>
        <taxon>Vertebrata</taxon>
        <taxon>Euteleostomi</taxon>
        <taxon>Archelosauria</taxon>
        <taxon>Archosauria</taxon>
        <taxon>Crocodylia</taxon>
        <taxon>Alligatoridae</taxon>
        <taxon>Alligatorinae</taxon>
        <taxon>Alligator</taxon>
    </lineage>
</organism>
<keyword evidence="5" id="KW-0675">Receptor</keyword>
<dbReference type="KEGG" id="amj:106739242"/>
<dbReference type="GO" id="GO:0007160">
    <property type="term" value="P:cell-matrix adhesion"/>
    <property type="evidence" value="ECO:0007669"/>
    <property type="project" value="TreeGrafter"/>
</dbReference>